<sequence>MTRASLDAWRAGTRAALREARDGPPGARLSWLRVPQGVPDVDVRALTRGDLAERTVTLRLDAPPTPLGVLSALLVHFGLGVPRGANATFAAVAAALEAHDTRVVLFDGGDDLQAARTAGSDFELVVTAFKVIACAGVGRAVVVCGRAAPIDGFDVLEPVSPRDLGARAVPRFDTPGQAEAHLRRALENVDYVLSVARTAVTVRARLATALDEDGEAGARDALVDAYATLVEGGVPRDMRASLLALRDADAREAN</sequence>
<name>A0A318S4I8_9DEIO</name>
<proteinExistence type="predicted"/>
<dbReference type="AlphaFoldDB" id="A0A318S4I8"/>
<organism evidence="1 2">
    <name type="scientific">Deinococcus yavapaiensis KR-236</name>
    <dbReference type="NCBI Taxonomy" id="694435"/>
    <lineage>
        <taxon>Bacteria</taxon>
        <taxon>Thermotogati</taxon>
        <taxon>Deinococcota</taxon>
        <taxon>Deinococci</taxon>
        <taxon>Deinococcales</taxon>
        <taxon>Deinococcaceae</taxon>
        <taxon>Deinococcus</taxon>
    </lineage>
</organism>
<reference evidence="1 2" key="1">
    <citation type="submission" date="2018-06" db="EMBL/GenBank/DDBJ databases">
        <title>Genomic Encyclopedia of Type Strains, Phase IV (KMG-IV): sequencing the most valuable type-strain genomes for metagenomic binning, comparative biology and taxonomic classification.</title>
        <authorList>
            <person name="Goeker M."/>
        </authorList>
    </citation>
    <scope>NUCLEOTIDE SEQUENCE [LARGE SCALE GENOMIC DNA]</scope>
    <source>
        <strain evidence="1 2">DSM 18048</strain>
    </source>
</reference>
<evidence type="ECO:0000313" key="2">
    <source>
        <dbReference type="Proteomes" id="UP000248326"/>
    </source>
</evidence>
<dbReference type="Proteomes" id="UP000248326">
    <property type="component" value="Unassembled WGS sequence"/>
</dbReference>
<comment type="caution">
    <text evidence="1">The sequence shown here is derived from an EMBL/GenBank/DDBJ whole genome shotgun (WGS) entry which is preliminary data.</text>
</comment>
<dbReference type="RefSeq" id="WP_110887547.1">
    <property type="nucleotide sequence ID" value="NZ_QJSX01000011.1"/>
</dbReference>
<gene>
    <name evidence="1" type="ORF">DES52_111153</name>
</gene>
<evidence type="ECO:0000313" key="1">
    <source>
        <dbReference type="EMBL" id="PYE52980.1"/>
    </source>
</evidence>
<keyword evidence="2" id="KW-1185">Reference proteome</keyword>
<accession>A0A318S4I8</accession>
<protein>
    <submittedName>
        <fullName evidence="1">Uncharacterized protein</fullName>
    </submittedName>
</protein>
<dbReference type="EMBL" id="QJSX01000011">
    <property type="protein sequence ID" value="PYE52980.1"/>
    <property type="molecule type" value="Genomic_DNA"/>
</dbReference>